<accession>A0AAE5H052</accession>
<protein>
    <submittedName>
        <fullName evidence="1">Uncharacterized protein</fullName>
    </submittedName>
</protein>
<dbReference type="Proteomes" id="UP000822184">
    <property type="component" value="Unassembled WGS sequence"/>
</dbReference>
<dbReference type="AlphaFoldDB" id="A0AAE5H052"/>
<gene>
    <name evidence="1" type="ORF">BCD95_000363</name>
</gene>
<evidence type="ECO:0000313" key="2">
    <source>
        <dbReference type="Proteomes" id="UP000822184"/>
    </source>
</evidence>
<evidence type="ECO:0000313" key="1">
    <source>
        <dbReference type="EMBL" id="NSB12104.1"/>
    </source>
</evidence>
<sequence length="217" mass="25918">MLEITKTLKEISKVLNFHEEWEQEYFDWKLYRNKDSIICDVLDSDETVLHKIEIQYDEDMDTQTILLDMIDTLYNNNINWMNKFINGTKAFNSRKIKSLANHKDKNNQDKVDKIVEDLIVRYKTDYKMKSDLYLYKRIVSDLYTVLDKSCPNWYCVRLTRFLIRKLNEFGYDDVNISCVLNTITIEYQGNETSILTTSKTRKDELLESVMNEIRGVK</sequence>
<organism evidence="1 2">
    <name type="scientific">Clostridium beijerinckii</name>
    <name type="common">Clostridium MP</name>
    <dbReference type="NCBI Taxonomy" id="1520"/>
    <lineage>
        <taxon>Bacteria</taxon>
        <taxon>Bacillati</taxon>
        <taxon>Bacillota</taxon>
        <taxon>Clostridia</taxon>
        <taxon>Eubacteriales</taxon>
        <taxon>Clostridiaceae</taxon>
        <taxon>Clostridium</taxon>
    </lineage>
</organism>
<dbReference type="RefSeq" id="WP_077855633.1">
    <property type="nucleotide sequence ID" value="NZ_JABTDW010000001.1"/>
</dbReference>
<reference evidence="1" key="1">
    <citation type="submission" date="2020-06" db="EMBL/GenBank/DDBJ databases">
        <title>Genomic insights into acetone-butanol-ethanol (ABE) fermentation by sequencing solventogenic clostridia strains.</title>
        <authorList>
            <person name="Brown S."/>
        </authorList>
    </citation>
    <scope>NUCLEOTIDE SEQUENCE</scope>
    <source>
        <strain evidence="1">DJ123</strain>
    </source>
</reference>
<comment type="caution">
    <text evidence="1">The sequence shown here is derived from an EMBL/GenBank/DDBJ whole genome shotgun (WGS) entry which is preliminary data.</text>
</comment>
<name>A0AAE5H052_CLOBE</name>
<dbReference type="EMBL" id="JABTDW010000001">
    <property type="protein sequence ID" value="NSB12104.1"/>
    <property type="molecule type" value="Genomic_DNA"/>
</dbReference>
<proteinExistence type="predicted"/>